<organism evidence="1 2">
    <name type="scientific">Cetraspora pellucida</name>
    <dbReference type="NCBI Taxonomy" id="1433469"/>
    <lineage>
        <taxon>Eukaryota</taxon>
        <taxon>Fungi</taxon>
        <taxon>Fungi incertae sedis</taxon>
        <taxon>Mucoromycota</taxon>
        <taxon>Glomeromycotina</taxon>
        <taxon>Glomeromycetes</taxon>
        <taxon>Diversisporales</taxon>
        <taxon>Gigasporaceae</taxon>
        <taxon>Cetraspora</taxon>
    </lineage>
</organism>
<dbReference type="Proteomes" id="UP000789759">
    <property type="component" value="Unassembled WGS sequence"/>
</dbReference>
<reference evidence="1" key="1">
    <citation type="submission" date="2021-06" db="EMBL/GenBank/DDBJ databases">
        <authorList>
            <person name="Kallberg Y."/>
            <person name="Tangrot J."/>
            <person name="Rosling A."/>
        </authorList>
    </citation>
    <scope>NUCLEOTIDE SEQUENCE</scope>
    <source>
        <strain evidence="1">FL966</strain>
    </source>
</reference>
<dbReference type="AlphaFoldDB" id="A0A9N9IWI6"/>
<proteinExistence type="predicted"/>
<name>A0A9N9IWI6_9GLOM</name>
<dbReference type="EMBL" id="CAJVQA010018265">
    <property type="protein sequence ID" value="CAG8752967.1"/>
    <property type="molecule type" value="Genomic_DNA"/>
</dbReference>
<comment type="caution">
    <text evidence="1">The sequence shown here is derived from an EMBL/GenBank/DDBJ whole genome shotgun (WGS) entry which is preliminary data.</text>
</comment>
<evidence type="ECO:0000313" key="1">
    <source>
        <dbReference type="EMBL" id="CAG8752967.1"/>
    </source>
</evidence>
<gene>
    <name evidence="1" type="ORF">CPELLU_LOCUS14823</name>
</gene>
<feature type="non-terminal residue" evidence="1">
    <location>
        <position position="60"/>
    </location>
</feature>
<protein>
    <submittedName>
        <fullName evidence="1">15295_t:CDS:1</fullName>
    </submittedName>
</protein>
<accession>A0A9N9IWI6</accession>
<keyword evidence="2" id="KW-1185">Reference proteome</keyword>
<evidence type="ECO:0000313" key="2">
    <source>
        <dbReference type="Proteomes" id="UP000789759"/>
    </source>
</evidence>
<sequence>MELVERIIRANESQKLDMLERIIRTNESKITEKQKHTINYKFMVRKYNHSPRRIRINAEK</sequence>